<feature type="region of interest" description="Disordered" evidence="1">
    <location>
        <begin position="76"/>
        <end position="153"/>
    </location>
</feature>
<dbReference type="OrthoDB" id="3827557at2759"/>
<dbReference type="PANTHER" id="PTHR39609:SF2">
    <property type="entry name" value="TRANSCRIPTION FACTOR RFEG"/>
    <property type="match status" value="1"/>
</dbReference>
<protein>
    <submittedName>
        <fullName evidence="2">Uncharacterized protein</fullName>
    </submittedName>
</protein>
<accession>A0A9N9LNJ6</accession>
<evidence type="ECO:0000256" key="1">
    <source>
        <dbReference type="SAM" id="MobiDB-lite"/>
    </source>
</evidence>
<evidence type="ECO:0000313" key="2">
    <source>
        <dbReference type="EMBL" id="CAG8974721.1"/>
    </source>
</evidence>
<organism evidence="2 3">
    <name type="scientific">Hymenoscyphus albidus</name>
    <dbReference type="NCBI Taxonomy" id="595503"/>
    <lineage>
        <taxon>Eukaryota</taxon>
        <taxon>Fungi</taxon>
        <taxon>Dikarya</taxon>
        <taxon>Ascomycota</taxon>
        <taxon>Pezizomycotina</taxon>
        <taxon>Leotiomycetes</taxon>
        <taxon>Helotiales</taxon>
        <taxon>Helotiaceae</taxon>
        <taxon>Hymenoscyphus</taxon>
    </lineage>
</organism>
<dbReference type="EMBL" id="CAJVRM010000115">
    <property type="protein sequence ID" value="CAG8974721.1"/>
    <property type="molecule type" value="Genomic_DNA"/>
</dbReference>
<dbReference type="Proteomes" id="UP000701801">
    <property type="component" value="Unassembled WGS sequence"/>
</dbReference>
<feature type="compositionally biased region" description="Gly residues" evidence="1">
    <location>
        <begin position="102"/>
        <end position="116"/>
    </location>
</feature>
<comment type="caution">
    <text evidence="2">The sequence shown here is derived from an EMBL/GenBank/DDBJ whole genome shotgun (WGS) entry which is preliminary data.</text>
</comment>
<keyword evidence="3" id="KW-1185">Reference proteome</keyword>
<reference evidence="2" key="1">
    <citation type="submission" date="2021-07" db="EMBL/GenBank/DDBJ databases">
        <authorList>
            <person name="Durling M."/>
        </authorList>
    </citation>
    <scope>NUCLEOTIDE SEQUENCE</scope>
</reference>
<name>A0A9N9LNJ6_9HELO</name>
<proteinExistence type="predicted"/>
<gene>
    <name evidence="2" type="ORF">HYALB_00010113</name>
</gene>
<feature type="compositionally biased region" description="Basic and acidic residues" evidence="1">
    <location>
        <begin position="133"/>
        <end position="153"/>
    </location>
</feature>
<sequence>MSSDKNQYWIPNRDINKKVITQEIQYYLGPESTVRPYTRDGEDGFLISTPGECLTDEQIDDICRKSEEVWEKQAAARVKKDSDWQLKRPYHQPVVVSRGGSDRGGGSSSSGSGRGSGSSRSHHHHHHRRHSRDRGEGHSRHRPFTHEGECSRR</sequence>
<dbReference type="PANTHER" id="PTHR39609">
    <property type="entry name" value="RFEG-RELATED"/>
    <property type="match status" value="1"/>
</dbReference>
<feature type="compositionally biased region" description="Basic residues" evidence="1">
    <location>
        <begin position="120"/>
        <end position="132"/>
    </location>
</feature>
<dbReference type="AlphaFoldDB" id="A0A9N9LNJ6"/>
<evidence type="ECO:0000313" key="3">
    <source>
        <dbReference type="Proteomes" id="UP000701801"/>
    </source>
</evidence>